<dbReference type="InterPro" id="IPR036188">
    <property type="entry name" value="FAD/NAD-bd_sf"/>
</dbReference>
<evidence type="ECO:0000256" key="6">
    <source>
        <dbReference type="ARBA" id="ARBA00022630"/>
    </source>
</evidence>
<evidence type="ECO:0000256" key="13">
    <source>
        <dbReference type="PIRSR" id="PIRSR028937-1"/>
    </source>
</evidence>
<dbReference type="Pfam" id="PF05199">
    <property type="entry name" value="GMC_oxred_C"/>
    <property type="match status" value="1"/>
</dbReference>
<dbReference type="InterPro" id="IPR000172">
    <property type="entry name" value="GMC_OxRdtase_N"/>
</dbReference>
<protein>
    <recommendedName>
        <fullName evidence="5 12">Long-chain-alcohol oxidase</fullName>
        <ecNumber evidence="5 12">1.1.3.20</ecNumber>
    </recommendedName>
</protein>
<evidence type="ECO:0000256" key="2">
    <source>
        <dbReference type="ARBA" id="ARBA00003842"/>
    </source>
</evidence>
<sequence>MTDPNRSIVAPAFELSEDQLAVLTATMDTFVAQLNDKEVQEMIEQLCGHDNSIHTPEDIKEFAKLSNTGMDSLPHIKAFLNRALAADKRQELAMILSLLSKRAGSLVLTGHYKPFQDLSREEREKVVLKWKNSYIPQLRLLYKLFFSTSCHPTYGAKGSELHRGMLYNVSHTESQDKPAPKERYEMLKYEDLVPETKFDAIVVGSGAGGGVTAAELAKAGKSVLVIEKGVYYHEDEMEMVESNAFASMYEYGGFFSTFEGAINVLAGSVFGGGTTVNWSASLKLQHYVREEWAKQGLSHFVSPKFSRDLDRVFERIGASTAGIKHNGPNSLLIKGCQELGYHVADIPQNTGGIDHQCNFCFAGCKDGIKNSTMNAWLRDAKAHGAKFLDRSKVTRVLVEKGHAVGVEVIVNYDKKVTIRADQVIVAAGSLHTPNILARSGLTNKNIGQNLRLHPCSITFGFFDQNIDCFEGSIMTAVSNVAENTDNGGYGAKIEVPCLHPGSYSTVLPWRSAANHKSLMARYRKCAPMLILSRDKNSKGIVRTDNKGNMVVDYALSNHDRNSILVGIIRSLQILCASGARELHTGQFGVDPFIFNKDEESRVDNPRFEEWLKKVRKYGLPQDGAGIFCAHQMGSCRMGISPKISVAKPTGETWETKNLYISDASLFPTASGVNPMVTTEAIALHVADSIIKSSTGSAASKL</sequence>
<comment type="similarity">
    <text evidence="4 12">Belongs to the GMC oxidoreductase family.</text>
</comment>
<evidence type="ECO:0000259" key="15">
    <source>
        <dbReference type="Pfam" id="PF00890"/>
    </source>
</evidence>
<dbReference type="Proteomes" id="UP000646827">
    <property type="component" value="Unassembled WGS sequence"/>
</dbReference>
<gene>
    <name evidence="17" type="ORF">INT45_000591</name>
</gene>
<comment type="subcellular location">
    <subcellularLocation>
        <location evidence="3">Membrane</location>
    </subcellularLocation>
</comment>
<keyword evidence="11" id="KW-0472">Membrane</keyword>
<accession>A0A8H7SE69</accession>
<proteinExistence type="inferred from homology"/>
<dbReference type="OrthoDB" id="269227at2759"/>
<dbReference type="PANTHER" id="PTHR46056:SF12">
    <property type="entry name" value="LONG-CHAIN-ALCOHOL OXIDASE"/>
    <property type="match status" value="1"/>
</dbReference>
<evidence type="ECO:0000256" key="11">
    <source>
        <dbReference type="ARBA" id="ARBA00023136"/>
    </source>
</evidence>
<evidence type="ECO:0000256" key="12">
    <source>
        <dbReference type="PIRNR" id="PIRNR028937"/>
    </source>
</evidence>
<dbReference type="InterPro" id="IPR003953">
    <property type="entry name" value="FAD-dep_OxRdtase_2_FAD-bd"/>
</dbReference>
<evidence type="ECO:0000256" key="4">
    <source>
        <dbReference type="ARBA" id="ARBA00010790"/>
    </source>
</evidence>
<evidence type="ECO:0000256" key="5">
    <source>
        <dbReference type="ARBA" id="ARBA00013125"/>
    </source>
</evidence>
<dbReference type="GO" id="GO:0046577">
    <property type="term" value="F:long-chain-alcohol oxidase activity"/>
    <property type="evidence" value="ECO:0007669"/>
    <property type="project" value="UniProtKB-EC"/>
</dbReference>
<dbReference type="SUPFAM" id="SSF51905">
    <property type="entry name" value="FAD/NAD(P)-binding domain"/>
    <property type="match status" value="1"/>
</dbReference>
<keyword evidence="18" id="KW-1185">Reference proteome</keyword>
<dbReference type="EMBL" id="JAEPRB010000017">
    <property type="protein sequence ID" value="KAG2226423.1"/>
    <property type="molecule type" value="Genomic_DNA"/>
</dbReference>
<feature type="active site" description="Proton acceptor" evidence="13">
    <location>
        <position position="630"/>
    </location>
</feature>
<keyword evidence="8" id="KW-0274">FAD</keyword>
<organism evidence="17 18">
    <name type="scientific">Circinella minor</name>
    <dbReference type="NCBI Taxonomy" id="1195481"/>
    <lineage>
        <taxon>Eukaryota</taxon>
        <taxon>Fungi</taxon>
        <taxon>Fungi incertae sedis</taxon>
        <taxon>Mucoromycota</taxon>
        <taxon>Mucoromycotina</taxon>
        <taxon>Mucoromycetes</taxon>
        <taxon>Mucorales</taxon>
        <taxon>Lichtheimiaceae</taxon>
        <taxon>Circinella</taxon>
    </lineage>
</organism>
<evidence type="ECO:0000256" key="9">
    <source>
        <dbReference type="ARBA" id="ARBA00022989"/>
    </source>
</evidence>
<evidence type="ECO:0000256" key="8">
    <source>
        <dbReference type="ARBA" id="ARBA00022827"/>
    </source>
</evidence>
<dbReference type="GO" id="GO:0050660">
    <property type="term" value="F:flavin adenine dinucleotide binding"/>
    <property type="evidence" value="ECO:0007669"/>
    <property type="project" value="InterPro"/>
</dbReference>
<dbReference type="EC" id="1.1.3.20" evidence="5 12"/>
<dbReference type="InterPro" id="IPR012400">
    <property type="entry name" value="Long_Oxdase"/>
</dbReference>
<evidence type="ECO:0000313" key="18">
    <source>
        <dbReference type="Proteomes" id="UP000646827"/>
    </source>
</evidence>
<comment type="catalytic activity">
    <reaction evidence="1 12">
        <text>a long-chain primary fatty alcohol + O2 = a long-chain fatty aldehyde + H2O2</text>
        <dbReference type="Rhea" id="RHEA:22756"/>
        <dbReference type="ChEBI" id="CHEBI:15379"/>
        <dbReference type="ChEBI" id="CHEBI:16240"/>
        <dbReference type="ChEBI" id="CHEBI:17176"/>
        <dbReference type="ChEBI" id="CHEBI:77396"/>
        <dbReference type="EC" id="1.1.3.20"/>
    </reaction>
</comment>
<evidence type="ECO:0000256" key="10">
    <source>
        <dbReference type="ARBA" id="ARBA00023002"/>
    </source>
</evidence>
<evidence type="ECO:0000313" key="17">
    <source>
        <dbReference type="EMBL" id="KAG2226423.1"/>
    </source>
</evidence>
<keyword evidence="7" id="KW-0812">Transmembrane</keyword>
<keyword evidence="6" id="KW-0285">Flavoprotein</keyword>
<dbReference type="Gene3D" id="3.50.50.60">
    <property type="entry name" value="FAD/NAD(P)-binding domain"/>
    <property type="match status" value="2"/>
</dbReference>
<evidence type="ECO:0000256" key="3">
    <source>
        <dbReference type="ARBA" id="ARBA00004370"/>
    </source>
</evidence>
<comment type="function">
    <text evidence="2">Long-chain fatty alcohol oxidase involved in the omega-oxidation pathway of lipid degradation.</text>
</comment>
<feature type="domain" description="FAD-dependent oxidoreductase 2 FAD-binding" evidence="15">
    <location>
        <begin position="199"/>
        <end position="230"/>
    </location>
</feature>
<evidence type="ECO:0000256" key="1">
    <source>
        <dbReference type="ARBA" id="ARBA00000920"/>
    </source>
</evidence>
<dbReference type="Pfam" id="PF00890">
    <property type="entry name" value="FAD_binding_2"/>
    <property type="match status" value="1"/>
</dbReference>
<dbReference type="AlphaFoldDB" id="A0A8H7SE69"/>
<dbReference type="PIRSF" id="PIRSF028937">
    <property type="entry name" value="Lg_Ch_AO"/>
    <property type="match status" value="1"/>
</dbReference>
<comment type="caution">
    <text evidence="17">The sequence shown here is derived from an EMBL/GenBank/DDBJ whole genome shotgun (WGS) entry which is preliminary data.</text>
</comment>
<keyword evidence="9" id="KW-1133">Transmembrane helix</keyword>
<evidence type="ECO:0000259" key="14">
    <source>
        <dbReference type="Pfam" id="PF00732"/>
    </source>
</evidence>
<reference evidence="17 18" key="1">
    <citation type="submission" date="2020-12" db="EMBL/GenBank/DDBJ databases">
        <title>Metabolic potential, ecology and presence of endohyphal bacteria is reflected in genomic diversity of Mucoromycotina.</title>
        <authorList>
            <person name="Muszewska A."/>
            <person name="Okrasinska A."/>
            <person name="Steczkiewicz K."/>
            <person name="Drgas O."/>
            <person name="Orlowska M."/>
            <person name="Perlinska-Lenart U."/>
            <person name="Aleksandrzak-Piekarczyk T."/>
            <person name="Szatraj K."/>
            <person name="Zielenkiewicz U."/>
            <person name="Pilsyk S."/>
            <person name="Malc E."/>
            <person name="Mieczkowski P."/>
            <person name="Kruszewska J.S."/>
            <person name="Biernat P."/>
            <person name="Pawlowska J."/>
        </authorList>
    </citation>
    <scope>NUCLEOTIDE SEQUENCE [LARGE SCALE GENOMIC DNA]</scope>
    <source>
        <strain evidence="17 18">CBS 142.35</strain>
    </source>
</reference>
<evidence type="ECO:0000259" key="16">
    <source>
        <dbReference type="Pfam" id="PF05199"/>
    </source>
</evidence>
<dbReference type="InterPro" id="IPR007867">
    <property type="entry name" value="GMC_OxRtase_C"/>
</dbReference>
<name>A0A8H7SE69_9FUNG</name>
<keyword evidence="10 12" id="KW-0560">Oxidoreductase</keyword>
<evidence type="ECO:0000256" key="7">
    <source>
        <dbReference type="ARBA" id="ARBA00022692"/>
    </source>
</evidence>
<feature type="domain" description="Glucose-methanol-choline oxidoreductase N-terminal" evidence="14">
    <location>
        <begin position="246"/>
        <end position="455"/>
    </location>
</feature>
<feature type="domain" description="Glucose-methanol-choline oxidoreductase C-terminal" evidence="16">
    <location>
        <begin position="543"/>
        <end position="682"/>
    </location>
</feature>
<dbReference type="GO" id="GO:0016020">
    <property type="term" value="C:membrane"/>
    <property type="evidence" value="ECO:0007669"/>
    <property type="project" value="UniProtKB-SubCell"/>
</dbReference>
<dbReference type="Pfam" id="PF00732">
    <property type="entry name" value="GMC_oxred_N"/>
    <property type="match status" value="1"/>
</dbReference>
<dbReference type="PANTHER" id="PTHR46056">
    <property type="entry name" value="LONG-CHAIN-ALCOHOL OXIDASE"/>
    <property type="match status" value="1"/>
</dbReference>